<organism evidence="10 11">
    <name type="scientific">Metallumcola ferriviriculae</name>
    <dbReference type="NCBI Taxonomy" id="3039180"/>
    <lineage>
        <taxon>Bacteria</taxon>
        <taxon>Bacillati</taxon>
        <taxon>Bacillota</taxon>
        <taxon>Clostridia</taxon>
        <taxon>Neomoorellales</taxon>
        <taxon>Desulfitibacteraceae</taxon>
        <taxon>Metallumcola</taxon>
    </lineage>
</organism>
<feature type="transmembrane region" description="Helical" evidence="8">
    <location>
        <begin position="373"/>
        <end position="406"/>
    </location>
</feature>
<evidence type="ECO:0000256" key="4">
    <source>
        <dbReference type="ARBA" id="ARBA00018141"/>
    </source>
</evidence>
<feature type="transmembrane region" description="Helical" evidence="8">
    <location>
        <begin position="539"/>
        <end position="555"/>
    </location>
</feature>
<comment type="similarity">
    <text evidence="2">Belongs to the PTPS family. QueD subfamily.</text>
</comment>
<evidence type="ECO:0000313" key="10">
    <source>
        <dbReference type="EMBL" id="WRO22648.1"/>
    </source>
</evidence>
<feature type="transmembrane region" description="Helical" evidence="8">
    <location>
        <begin position="476"/>
        <end position="492"/>
    </location>
</feature>
<feature type="transmembrane region" description="Helical" evidence="8">
    <location>
        <begin position="1265"/>
        <end position="1286"/>
    </location>
</feature>
<feature type="transmembrane region" description="Helical" evidence="8">
    <location>
        <begin position="206"/>
        <end position="224"/>
    </location>
</feature>
<protein>
    <recommendedName>
        <fullName evidence="4">6-carboxy-5,6,7,8-tetrahydropterin synthase</fullName>
        <ecNumber evidence="3">4.1.2.50</ecNumber>
    </recommendedName>
    <alternativeName>
        <fullName evidence="5">Queuosine biosynthesis protein QueD</fullName>
    </alternativeName>
</protein>
<evidence type="ECO:0000256" key="2">
    <source>
        <dbReference type="ARBA" id="ARBA00008900"/>
    </source>
</evidence>
<keyword evidence="8" id="KW-1133">Transmembrane helix</keyword>
<dbReference type="Proteomes" id="UP001329915">
    <property type="component" value="Chromosome"/>
</dbReference>
<dbReference type="GO" id="GO:0070497">
    <property type="term" value="F:6-carboxytetrahydropterin synthase activity"/>
    <property type="evidence" value="ECO:0007669"/>
    <property type="project" value="UniProtKB-EC"/>
</dbReference>
<keyword evidence="11" id="KW-1185">Reference proteome</keyword>
<gene>
    <name evidence="10" type="ORF">MFMK1_002486</name>
</gene>
<evidence type="ECO:0000256" key="8">
    <source>
        <dbReference type="SAM" id="Phobius"/>
    </source>
</evidence>
<sequence length="1296" mass="145632">MQMYLNISFFLSAEHWIVIDGKKGQPHTHIWEISAKIASESFNGTDLGTGFTEVESVVRKYLSYYEGKTLNLLKPFDRFSPSTENLGLYFSQGIKGKLAEHGFVLMELAISESPTRGFVVTGLQEDAGFIGGALPDEFYQQHQGPVDTEPAGSAAVVVSGEDVLEDAAQEAAATDEEKMEDEEEDTQQGDNLESAAVEEGKTVWRVFWALLVIFCVNLLIYYPVLFTKAQLPWGSDSMGHVFKAEYLYQAIMQGDWFPRYLADWYNGIDPFRYWAPLPYYVLALVRFFTGDMVRAVNLFLFIVSFVGSGSWLLFRNRLTLVHSVALALIWVVVPENLRVGFSEGNVPRMLALMFLPLLIYLVLAIQNSEKRGIKIVALAATVSLIILSHAMMGALFLITLTLYLFLIMLFGGTSFKDFIRTVGVFVVGILLTCWWLVPSLVGGITGVNAEAATDTMRYFSPVVRLNPWERLHNYDAFYFGISYFVLALAALFQWSRKKVYQKAALVLGLLVFAASTTYFRPIYNQLPFHHLLWPDRATSAGIALLLLGIVEVPDISSLIDRRQLKRALIPILVVMLLFADGYMSTRLITARESIPSSLDRALTAAVDANAGFKVAMLDLSGEGSMPSYLISEKHQRGQIFGWAWQGAETGQNIVLLNTALQHGWYDYLFDRLIEMGATSLIVKEELLTDRDLFRAKAADFGFRFVEEFDGLSGYVKDGTPYLVSADYQILGIGRFAPNLAMIFPQIKLGAFAEVDKYSLAELKQYKTLLLSGFDWLSKKAAEELILDYANSGGRVLVDLTGAPKDVFSKRTSFLGVVAEPVIMREQPLISVSDRAVRLRSLPPEHLPWKTFVLEGMDKVSSLVTYYNQQRPIEGYKMYQDTNIYFMGLNLPYYAFLTEDPEVLNMLGSILHAEPGRTVVRDIVPLDIFEPNSGGVHLSFNLPAELSNDWMVIPMAYLDSMEIKSNSPADVEVGRLHNLIEFKGKAGDYRMEIINHWPQATKAGGLMSLLGVMLLAMLLSGRRIPFLVKAVKRTTGLTVLLLLMVLVLVPQSALAADAINLDGEFDDWLNMPHVDDPEGDVRNVSQMSYTAGDTRRVYWGTNDGESKLYFSFKRYPSTVKQDQNLKMSGKIIFDINNNGSYMDDADKVGYFQYNPNSGKVRVRLYRNEPLSDAPLWKDIGNWGEKGKGLQFEFYFPFDELGIIANQPIRFYAMTSFIKNDVPKQNDEWVLDPNFDDFYLYKHDFDIIPNRGAGGEIRDIQITPVPALGYFLLLVFVVVAVAGGIITIQKKKPVSWKN</sequence>
<evidence type="ECO:0000256" key="1">
    <source>
        <dbReference type="ARBA" id="ARBA00005061"/>
    </source>
</evidence>
<name>A0AAU0UTP7_9FIRM</name>
<dbReference type="Gene3D" id="3.30.479.10">
    <property type="entry name" value="6-pyruvoyl tetrahydropterin synthase/QueD"/>
    <property type="match status" value="1"/>
</dbReference>
<evidence type="ECO:0000313" key="11">
    <source>
        <dbReference type="Proteomes" id="UP001329915"/>
    </source>
</evidence>
<dbReference type="SUPFAM" id="SSF55620">
    <property type="entry name" value="Tetrahydrobiopterin biosynthesis enzymes-like"/>
    <property type="match status" value="1"/>
</dbReference>
<feature type="transmembrane region" description="Helical" evidence="8">
    <location>
        <begin position="418"/>
        <end position="437"/>
    </location>
</feature>
<feature type="transmembrane region" description="Helical" evidence="8">
    <location>
        <begin position="295"/>
        <end position="314"/>
    </location>
</feature>
<feature type="transmembrane region" description="Helical" evidence="8">
    <location>
        <begin position="1033"/>
        <end position="1053"/>
    </location>
</feature>
<feature type="transmembrane region" description="Helical" evidence="8">
    <location>
        <begin position="567"/>
        <end position="585"/>
    </location>
</feature>
<dbReference type="Pfam" id="PF01242">
    <property type="entry name" value="PTPS"/>
    <property type="match status" value="1"/>
</dbReference>
<comment type="catalytic activity">
    <reaction evidence="6">
        <text>7,8-dihydroneopterin 3'-triphosphate + H2O = 6-carboxy-5,6,7,8-tetrahydropterin + triphosphate + acetaldehyde + 2 H(+)</text>
        <dbReference type="Rhea" id="RHEA:27966"/>
        <dbReference type="ChEBI" id="CHEBI:15343"/>
        <dbReference type="ChEBI" id="CHEBI:15377"/>
        <dbReference type="ChEBI" id="CHEBI:15378"/>
        <dbReference type="ChEBI" id="CHEBI:18036"/>
        <dbReference type="ChEBI" id="CHEBI:58462"/>
        <dbReference type="ChEBI" id="CHEBI:61032"/>
        <dbReference type="EC" id="4.1.2.50"/>
    </reaction>
</comment>
<dbReference type="KEGG" id="dbc:MFMK1_002486"/>
<dbReference type="InterPro" id="IPR018776">
    <property type="entry name" value="Membrane_prot_PTPS-rel_domain"/>
</dbReference>
<keyword evidence="8" id="KW-0812">Transmembrane</keyword>
<accession>A0AAU0UTP7</accession>
<dbReference type="NCBIfam" id="TIGR03112">
    <property type="entry name" value="6_pyr_pter_rel"/>
    <property type="match status" value="1"/>
</dbReference>
<dbReference type="EMBL" id="CP121694">
    <property type="protein sequence ID" value="WRO22648.1"/>
    <property type="molecule type" value="Genomic_DNA"/>
</dbReference>
<feature type="transmembrane region" description="Helical" evidence="8">
    <location>
        <begin position="1002"/>
        <end position="1021"/>
    </location>
</feature>
<evidence type="ECO:0000256" key="6">
    <source>
        <dbReference type="ARBA" id="ARBA00048807"/>
    </source>
</evidence>
<dbReference type="InterPro" id="IPR017543">
    <property type="entry name" value="6-PTP_synth-rel_bac"/>
</dbReference>
<reference evidence="10 11" key="1">
    <citation type="submission" date="2023-04" db="EMBL/GenBank/DDBJ databases">
        <authorList>
            <person name="Hsu D."/>
        </authorList>
    </citation>
    <scope>NUCLEOTIDE SEQUENCE [LARGE SCALE GENOMIC DNA]</scope>
    <source>
        <strain evidence="10 11">MK1</strain>
    </source>
</reference>
<evidence type="ECO:0000259" key="9">
    <source>
        <dbReference type="Pfam" id="PF10131"/>
    </source>
</evidence>
<feature type="transmembrane region" description="Helical" evidence="8">
    <location>
        <begin position="271"/>
        <end position="288"/>
    </location>
</feature>
<evidence type="ECO:0000256" key="7">
    <source>
        <dbReference type="SAM" id="MobiDB-lite"/>
    </source>
</evidence>
<keyword evidence="8" id="KW-0472">Membrane</keyword>
<dbReference type="InterPro" id="IPR007115">
    <property type="entry name" value="6-PTP_synth/QueD"/>
</dbReference>
<proteinExistence type="inferred from homology"/>
<feature type="domain" description="Membrane protein 6-pyruvoyl-tetrahydropterin synthase-related" evidence="9">
    <location>
        <begin position="271"/>
        <end position="892"/>
    </location>
</feature>
<dbReference type="EC" id="4.1.2.50" evidence="3"/>
<evidence type="ECO:0000256" key="5">
    <source>
        <dbReference type="ARBA" id="ARBA00031449"/>
    </source>
</evidence>
<feature type="compositionally biased region" description="Acidic residues" evidence="7">
    <location>
        <begin position="168"/>
        <end position="187"/>
    </location>
</feature>
<feature type="region of interest" description="Disordered" evidence="7">
    <location>
        <begin position="168"/>
        <end position="193"/>
    </location>
</feature>
<evidence type="ECO:0000256" key="3">
    <source>
        <dbReference type="ARBA" id="ARBA00012982"/>
    </source>
</evidence>
<comment type="pathway">
    <text evidence="1">Purine metabolism; 7-cyano-7-deazaguanine biosynthesis.</text>
</comment>
<dbReference type="InterPro" id="IPR038418">
    <property type="entry name" value="6-PTP_synth/QueD_sf"/>
</dbReference>
<dbReference type="RefSeq" id="WP_366922056.1">
    <property type="nucleotide sequence ID" value="NZ_CP121694.1"/>
</dbReference>
<dbReference type="Pfam" id="PF10131">
    <property type="entry name" value="PTPS_related"/>
    <property type="match status" value="1"/>
</dbReference>
<feature type="transmembrane region" description="Helical" evidence="8">
    <location>
        <begin position="499"/>
        <end position="519"/>
    </location>
</feature>
<feature type="transmembrane region" description="Helical" evidence="8">
    <location>
        <begin position="349"/>
        <end position="367"/>
    </location>
</feature>